<dbReference type="AlphaFoldDB" id="A0AA46X513"/>
<dbReference type="PANTHER" id="PTHR13037">
    <property type="entry name" value="FORMIN"/>
    <property type="match status" value="1"/>
</dbReference>
<name>A0AA46X513_9FIRM</name>
<keyword evidence="1" id="KW-0945">Host-virus interaction</keyword>
<reference evidence="5" key="1">
    <citation type="submission" date="2022-11" db="EMBL/GenBank/DDBJ databases">
        <title>Complete genome sequence of Veillonella rogosae KCOM 3468 isolated from human Subgingival dental plaque of Chronic peridontitis Lesion.</title>
        <authorList>
            <person name="Park S.-N."/>
            <person name="Lim Y.K."/>
            <person name="Kook J.-K."/>
        </authorList>
    </citation>
    <scope>NUCLEOTIDE SEQUENCE</scope>
    <source>
        <strain evidence="5">KCOM 3468</strain>
    </source>
</reference>
<evidence type="ECO:0000256" key="1">
    <source>
        <dbReference type="ARBA" id="ARBA00022581"/>
    </source>
</evidence>
<gene>
    <name evidence="5" type="ORF">OKW85_00205</name>
</gene>
<dbReference type="SMART" id="SM00869">
    <property type="entry name" value="Autotransporter"/>
    <property type="match status" value="1"/>
</dbReference>
<dbReference type="PANTHER" id="PTHR13037:SF24">
    <property type="entry name" value="POLYCOMB PROTEIN PCL-RELATED"/>
    <property type="match status" value="1"/>
</dbReference>
<dbReference type="KEGG" id="vrg:OKW85_00205"/>
<dbReference type="InterPro" id="IPR036709">
    <property type="entry name" value="Autotransporte_beta_dom_sf"/>
</dbReference>
<organism evidence="5 6">
    <name type="scientific">Veillonella rogosae</name>
    <dbReference type="NCBI Taxonomy" id="423477"/>
    <lineage>
        <taxon>Bacteria</taxon>
        <taxon>Bacillati</taxon>
        <taxon>Bacillota</taxon>
        <taxon>Negativicutes</taxon>
        <taxon>Veillonellales</taxon>
        <taxon>Veillonellaceae</taxon>
        <taxon>Veillonella</taxon>
    </lineage>
</organism>
<dbReference type="NCBIfam" id="TIGR01414">
    <property type="entry name" value="autotrans_barl"/>
    <property type="match status" value="1"/>
</dbReference>
<sequence>MRGRNKVLLSAVMMTLLSSTMAVPSTWAAAGLNSDGRIFAVGSESKFESTGNTTANGVVASNGGQVTIGSLDTPNTDQLPKRYRQPAFITGMLDNSSIQVDGGVMDVTTAPWESPYPVAFAYNSKINLGINDVGTVKNKVFNMQGNVLVSDKTMPPYQQQQPSVINIGLGRAHNSPNQFSGKAVNTLEDKGGEINMTFDGGMWSHDNMGGLEAFMIDGKEARSSINTLTGTRTREGFSRISQDSRSDIHVNKLDGHINVIYDMTSGTGLNFSKPGSQKTGLDAADIEGGNFIVKSAAAGSGVHGYVTGDHLDTSSESNVNKILDNLAHKFYYENYVKGERNLSGTVSIASKGIVSSFQKALTTDQKEGDITWKDGNGQGSYVAPEPKPTPTPDPKPVTPVTPDPKPVTPVTPDPKPVTPVTPDPKPVTPVTPDPKPVTPVTPDPKPVTPVTPDPKPVTPVTPDPKPVTPVTPDPKPVTPVTPDPKPVTPVTPDPKPVTPVTPAPAPVNPNPVIRGAYDTPHMRGARSAIMSNINGWRTLTDNMYRPRVLQQGEPTGIWARVGGGKYSFNATGIDTDTTYTRIQGGYDAKTSSGWTVGGQVSYLRGNDDYVFNGTGKEKAFAVGAYGLKDLGKNQYIHIESQVGRASNDFTVRNEIGESLSGETKANAYSISARYGKTVKLSNGTYIEPQAQLSYTHFGGDSFNAGRMHVEQSGVSSTAGGLGLEIGKNFGAGNIYTRVGVNHAFSGTVKTAYTSGATTKYTSEDIKGTWTDLAFGGRYGFNANNSIFGDISTGLSGDYKAGWSVNAGFTHKF</sequence>
<accession>A0AA46X513</accession>
<dbReference type="InterPro" id="IPR003991">
    <property type="entry name" value="Pertactin_virulence_factor"/>
</dbReference>
<dbReference type="PRINTS" id="PR01484">
    <property type="entry name" value="PRTACTNFAMLY"/>
</dbReference>
<feature type="domain" description="Autotransporter" evidence="4">
    <location>
        <begin position="550"/>
        <end position="812"/>
    </location>
</feature>
<dbReference type="InterPro" id="IPR005546">
    <property type="entry name" value="Autotransporte_beta"/>
</dbReference>
<protein>
    <submittedName>
        <fullName evidence="5">Autotransporter outer membrane beta-barrel domain-containing protein</fullName>
    </submittedName>
</protein>
<feature type="region of interest" description="Disordered" evidence="2">
    <location>
        <begin position="363"/>
        <end position="511"/>
    </location>
</feature>
<dbReference type="Proteomes" id="UP001164244">
    <property type="component" value="Chromosome"/>
</dbReference>
<dbReference type="RefSeq" id="WP_265138211.1">
    <property type="nucleotide sequence ID" value="NZ_CP110418.1"/>
</dbReference>
<feature type="chain" id="PRO_5041369304" evidence="3">
    <location>
        <begin position="23"/>
        <end position="812"/>
    </location>
</feature>
<evidence type="ECO:0000313" key="6">
    <source>
        <dbReference type="Proteomes" id="UP001164244"/>
    </source>
</evidence>
<dbReference type="GO" id="GO:0019867">
    <property type="term" value="C:outer membrane"/>
    <property type="evidence" value="ECO:0007669"/>
    <property type="project" value="InterPro"/>
</dbReference>
<evidence type="ECO:0000313" key="5">
    <source>
        <dbReference type="EMBL" id="UZG51064.1"/>
    </source>
</evidence>
<evidence type="ECO:0000256" key="3">
    <source>
        <dbReference type="SAM" id="SignalP"/>
    </source>
</evidence>
<proteinExistence type="predicted"/>
<feature type="signal peptide" evidence="3">
    <location>
        <begin position="1"/>
        <end position="22"/>
    </location>
</feature>
<evidence type="ECO:0000259" key="4">
    <source>
        <dbReference type="PROSITE" id="PS51208"/>
    </source>
</evidence>
<dbReference type="SUPFAM" id="SSF103515">
    <property type="entry name" value="Autotransporter"/>
    <property type="match status" value="1"/>
</dbReference>
<keyword evidence="3" id="KW-0732">Signal</keyword>
<dbReference type="InterPro" id="IPR006315">
    <property type="entry name" value="OM_autotransptr_brl_dom"/>
</dbReference>
<evidence type="ECO:0000256" key="2">
    <source>
        <dbReference type="SAM" id="MobiDB-lite"/>
    </source>
</evidence>
<dbReference type="Pfam" id="PF03797">
    <property type="entry name" value="Autotransporter"/>
    <property type="match status" value="1"/>
</dbReference>
<feature type="compositionally biased region" description="Pro residues" evidence="2">
    <location>
        <begin position="385"/>
        <end position="509"/>
    </location>
</feature>
<dbReference type="Gene3D" id="2.40.128.130">
    <property type="entry name" value="Autotransporter beta-domain"/>
    <property type="match status" value="1"/>
</dbReference>
<dbReference type="EMBL" id="CP110418">
    <property type="protein sequence ID" value="UZG51064.1"/>
    <property type="molecule type" value="Genomic_DNA"/>
</dbReference>
<dbReference type="PROSITE" id="PS51208">
    <property type="entry name" value="AUTOTRANSPORTER"/>
    <property type="match status" value="1"/>
</dbReference>